<reference evidence="4" key="1">
    <citation type="submission" date="2019-08" db="EMBL/GenBank/DDBJ databases">
        <title>The improved chromosome-level genome for the pearl oyster Pinctada fucata martensii using PacBio sequencing and Hi-C.</title>
        <authorList>
            <person name="Zheng Z."/>
        </authorList>
    </citation>
    <scope>NUCLEOTIDE SEQUENCE</scope>
    <source>
        <strain evidence="4">ZZ-2019</strain>
        <tissue evidence="4">Adductor muscle</tissue>
    </source>
</reference>
<dbReference type="PANTHER" id="PTHR37984">
    <property type="entry name" value="PROTEIN CBG26694"/>
    <property type="match status" value="1"/>
</dbReference>
<dbReference type="CDD" id="cd05481">
    <property type="entry name" value="retropepsin_like_LTR_1"/>
    <property type="match status" value="1"/>
</dbReference>
<evidence type="ECO:0000259" key="3">
    <source>
        <dbReference type="PROSITE" id="PS50994"/>
    </source>
</evidence>
<feature type="compositionally biased region" description="Polar residues" evidence="1">
    <location>
        <begin position="1315"/>
        <end position="1325"/>
    </location>
</feature>
<dbReference type="Gene3D" id="3.30.70.270">
    <property type="match status" value="2"/>
</dbReference>
<dbReference type="Gene3D" id="3.10.10.10">
    <property type="entry name" value="HIV Type 1 Reverse Transcriptase, subunit A, domain 1"/>
    <property type="match status" value="1"/>
</dbReference>
<dbReference type="FunFam" id="3.30.70.270:FF:000026">
    <property type="entry name" value="Transposon Ty3-G Gag-Pol polyprotein"/>
    <property type="match status" value="1"/>
</dbReference>
<dbReference type="Pfam" id="PF00665">
    <property type="entry name" value="rve"/>
    <property type="match status" value="1"/>
</dbReference>
<feature type="domain" description="Reverse transcriptase" evidence="2">
    <location>
        <begin position="479"/>
        <end position="662"/>
    </location>
</feature>
<dbReference type="Pfam" id="PF00078">
    <property type="entry name" value="RVT_1"/>
    <property type="match status" value="1"/>
</dbReference>
<dbReference type="EMBL" id="VSWD01000004">
    <property type="protein sequence ID" value="KAK3105131.1"/>
    <property type="molecule type" value="Genomic_DNA"/>
</dbReference>
<dbReference type="InterPro" id="IPR043128">
    <property type="entry name" value="Rev_trsase/Diguanyl_cyclase"/>
</dbReference>
<dbReference type="CDD" id="cd09274">
    <property type="entry name" value="RNase_HI_RT_Ty3"/>
    <property type="match status" value="1"/>
</dbReference>
<comment type="caution">
    <text evidence="4">The sequence shown here is derived from an EMBL/GenBank/DDBJ whole genome shotgun (WGS) entry which is preliminary data.</text>
</comment>
<dbReference type="Pfam" id="PF17921">
    <property type="entry name" value="Integrase_H2C2"/>
    <property type="match status" value="1"/>
</dbReference>
<feature type="compositionally biased region" description="Basic and acidic residues" evidence="1">
    <location>
        <begin position="212"/>
        <end position="245"/>
    </location>
</feature>
<dbReference type="InterPro" id="IPR043502">
    <property type="entry name" value="DNA/RNA_pol_sf"/>
</dbReference>
<feature type="domain" description="Integrase catalytic" evidence="3">
    <location>
        <begin position="1023"/>
        <end position="1187"/>
    </location>
</feature>
<dbReference type="InterPro" id="IPR000477">
    <property type="entry name" value="RT_dom"/>
</dbReference>
<dbReference type="FunFam" id="3.30.420.10:FF:000063">
    <property type="entry name" value="Retrovirus-related Pol polyprotein from transposon 297-like Protein"/>
    <property type="match status" value="1"/>
</dbReference>
<feature type="region of interest" description="Disordered" evidence="1">
    <location>
        <begin position="196"/>
        <end position="245"/>
    </location>
</feature>
<accession>A0AA88YGN8</accession>
<dbReference type="Gene3D" id="2.40.70.10">
    <property type="entry name" value="Acid Proteases"/>
    <property type="match status" value="1"/>
</dbReference>
<evidence type="ECO:0000313" key="4">
    <source>
        <dbReference type="EMBL" id="KAK3105131.1"/>
    </source>
</evidence>
<dbReference type="SUPFAM" id="SSF56672">
    <property type="entry name" value="DNA/RNA polymerases"/>
    <property type="match status" value="1"/>
</dbReference>
<dbReference type="InterPro" id="IPR021109">
    <property type="entry name" value="Peptidase_aspartic_dom_sf"/>
</dbReference>
<evidence type="ECO:0000256" key="1">
    <source>
        <dbReference type="SAM" id="MobiDB-lite"/>
    </source>
</evidence>
<feature type="region of interest" description="Disordered" evidence="1">
    <location>
        <begin position="1308"/>
        <end position="1346"/>
    </location>
</feature>
<evidence type="ECO:0008006" key="6">
    <source>
        <dbReference type="Google" id="ProtNLM"/>
    </source>
</evidence>
<dbReference type="PANTHER" id="PTHR37984:SF8">
    <property type="entry name" value="CCHC-TYPE DOMAIN-CONTAINING PROTEIN"/>
    <property type="match status" value="1"/>
</dbReference>
<dbReference type="PROSITE" id="PS50994">
    <property type="entry name" value="INTEGRASE"/>
    <property type="match status" value="1"/>
</dbReference>
<feature type="compositionally biased region" description="Basic residues" evidence="1">
    <location>
        <begin position="1182"/>
        <end position="1200"/>
    </location>
</feature>
<dbReference type="PROSITE" id="PS50878">
    <property type="entry name" value="RT_POL"/>
    <property type="match status" value="1"/>
</dbReference>
<keyword evidence="5" id="KW-1185">Reference proteome</keyword>
<dbReference type="InterPro" id="IPR041588">
    <property type="entry name" value="Integrase_H2C2"/>
</dbReference>
<evidence type="ECO:0000313" key="5">
    <source>
        <dbReference type="Proteomes" id="UP001186944"/>
    </source>
</evidence>
<dbReference type="GO" id="GO:0003676">
    <property type="term" value="F:nucleic acid binding"/>
    <property type="evidence" value="ECO:0007669"/>
    <property type="project" value="InterPro"/>
</dbReference>
<dbReference type="FunFam" id="1.10.340.70:FF:000004">
    <property type="entry name" value="Retrovirus-related Pol polyprotein from transposon 297-like Protein"/>
    <property type="match status" value="1"/>
</dbReference>
<dbReference type="InterPro" id="IPR001584">
    <property type="entry name" value="Integrase_cat-core"/>
</dbReference>
<name>A0AA88YGN8_PINIB</name>
<dbReference type="InterPro" id="IPR050951">
    <property type="entry name" value="Retrovirus_Pol_polyprotein"/>
</dbReference>
<protein>
    <recommendedName>
        <fullName evidence="6">Endonuclease</fullName>
    </recommendedName>
</protein>
<evidence type="ECO:0000259" key="2">
    <source>
        <dbReference type="PROSITE" id="PS50878"/>
    </source>
</evidence>
<gene>
    <name evidence="4" type="ORF">FSP39_017829</name>
</gene>
<dbReference type="Pfam" id="PF17919">
    <property type="entry name" value="RT_RNaseH_2"/>
    <property type="match status" value="1"/>
</dbReference>
<dbReference type="InterPro" id="IPR036397">
    <property type="entry name" value="RNaseH_sf"/>
</dbReference>
<dbReference type="Proteomes" id="UP001186944">
    <property type="component" value="Unassembled WGS sequence"/>
</dbReference>
<sequence>MAEGQVDQVPVPAVQNVHSMVNPNLRLPPELNITSGNVSENFKTWKRQVEIYLLASGSTNLPQNVQTATLINCGGENLLKVYDQFIWVDGEDKDNPQHVLRKIENYCNPRRNEVAESHKFWSAKYNPSEPIDNFITELRTRAKSCNFGDSEERMIRDKIVFSTSGKVQQLLLREDNLNLQRAIKICQSYEQANKQAQAMREDQGQVHKITKHQKDGRQRQSDRPPKDHKREKQHINRSTPKPEAKSCKFCGYKHVMRKEDCPAWGNVCDRCHGLNHFKKKCKKKKVHVVSKDTWEDSEASYSESDSSQDNGKWLKAVHTRNKDLVSAKMCVNDCEVSFQIDSAAEINTICQRYVRKDQVQPTSMTLTMFNESKLKPIGQVDLDVTNPQTSQTFRVTFVVVDNKLQCLLGLETSQEMGLLTLNRERFISKVKVNSKALGDLGEATLTVDPDVKPKVLPCRKLPHALKDKVKVEIDSLVDRGILVPVNKPTKWVSQMAVVHKPNGKLRICIDPQALNTALQREHYPLPVLDDILPKLQKAKIFSKLDIKEAFWHVCLDDRSSELTTMITPFGRFRWARLPFGLKVSSEIFQRKLSETLCEMEGIFPVIDDIIVAGCGETAELAREDNSAKLQNLYKKCAESNIILNDDKKELFLEEISFHGHKITSNGVKADENKVDAILKMKSPTDVSSVKRFCGMVQYMAKFLPSLSTTMEPIRVLTRKNVPWNWSAECEQAFLEVKHKLTSAPVLAYFNPDLELVLQTDSSKDGIGAVLMQNGQPIEYASRSLTTAQRKWAQIEKEALSILVGLKRFDQYTYGRTVIIENDHKPLETILRKPLSSAPRRLQDIIMEMNRYDIQFRFVKGSKLLIADTLSRSYLPTETEHERTRVLCVNEDISDSRLEKIRNETSRDKSLMDLKETIENGWPPAKHMLKDTCKPYYDMRETLSIIDGVLVKGEAIIIPKSMVSEIKSLLHSAHLGYDSMIRRARGNIFWLQMNADIKQMAENCVPCQEMKAKPMKTPLIQHSDGKGPWNKIGLDLFQIKDRNYLVSIDYYSNYIEVDYLTSTTSSQVIQILKKQFAHFGIPSIIISDNGTQFTSSEFRKFTESWGIKHKTSSPNHQRANGKAESAVKIAKHLMIKCNREGSDPYLALMEQRNTPRQDTNLSPNEILLGRQTRTLLPSVPKDQHRKIHKRERRKRSIKKHYDKSAKHQPNLDINQNVYFELRENAKWVLGKIVKQIDKYTYIVKSQEGVTYRRNRLHIRPTAVEAVIRDKSPIRVVEPNIQVSYPVIQDPSQNPIPKIVNDTSQPLKPSEIVPVITPTSAPTQETAPSLRRSDRIRRRPAKFDDYTT</sequence>
<dbReference type="Gene3D" id="3.30.420.10">
    <property type="entry name" value="Ribonuclease H-like superfamily/Ribonuclease H"/>
    <property type="match status" value="1"/>
</dbReference>
<dbReference type="CDD" id="cd01647">
    <property type="entry name" value="RT_LTR"/>
    <property type="match status" value="1"/>
</dbReference>
<dbReference type="InterPro" id="IPR012337">
    <property type="entry name" value="RNaseH-like_sf"/>
</dbReference>
<organism evidence="4 5">
    <name type="scientific">Pinctada imbricata</name>
    <name type="common">Atlantic pearl-oyster</name>
    <name type="synonym">Pinctada martensii</name>
    <dbReference type="NCBI Taxonomy" id="66713"/>
    <lineage>
        <taxon>Eukaryota</taxon>
        <taxon>Metazoa</taxon>
        <taxon>Spiralia</taxon>
        <taxon>Lophotrochozoa</taxon>
        <taxon>Mollusca</taxon>
        <taxon>Bivalvia</taxon>
        <taxon>Autobranchia</taxon>
        <taxon>Pteriomorphia</taxon>
        <taxon>Pterioida</taxon>
        <taxon>Pterioidea</taxon>
        <taxon>Pteriidae</taxon>
        <taxon>Pinctada</taxon>
    </lineage>
</organism>
<dbReference type="InterPro" id="IPR041577">
    <property type="entry name" value="RT_RNaseH_2"/>
</dbReference>
<dbReference type="Gene3D" id="1.10.340.70">
    <property type="match status" value="1"/>
</dbReference>
<dbReference type="SUPFAM" id="SSF53098">
    <property type="entry name" value="Ribonuclease H-like"/>
    <property type="match status" value="1"/>
</dbReference>
<dbReference type="GO" id="GO:0015074">
    <property type="term" value="P:DNA integration"/>
    <property type="evidence" value="ECO:0007669"/>
    <property type="project" value="InterPro"/>
</dbReference>
<proteinExistence type="predicted"/>
<feature type="region of interest" description="Disordered" evidence="1">
    <location>
        <begin position="1179"/>
        <end position="1205"/>
    </location>
</feature>